<dbReference type="PANTHER" id="PTHR13943">
    <property type="entry name" value="HRAS-LIKE SUPPRESSOR - RELATED"/>
    <property type="match status" value="1"/>
</dbReference>
<evidence type="ECO:0000313" key="7">
    <source>
        <dbReference type="Proteomes" id="UP000549157"/>
    </source>
</evidence>
<dbReference type="GO" id="GO:0016410">
    <property type="term" value="F:N-acyltransferase activity"/>
    <property type="evidence" value="ECO:0007669"/>
    <property type="project" value="TreeGrafter"/>
</dbReference>
<evidence type="ECO:0000256" key="1">
    <source>
        <dbReference type="ARBA" id="ARBA00007824"/>
    </source>
</evidence>
<evidence type="ECO:0000256" key="3">
    <source>
        <dbReference type="ARBA" id="ARBA00022801"/>
    </source>
</evidence>
<dbReference type="Gene3D" id="3.90.1720.10">
    <property type="entry name" value="endopeptidase domain like (from Nostoc punctiforme)"/>
    <property type="match status" value="1"/>
</dbReference>
<name>A0A7L2K8G2_9PASS</name>
<keyword evidence="7" id="KW-1185">Reference proteome</keyword>
<dbReference type="GO" id="GO:0070292">
    <property type="term" value="P:N-acylphosphatidylethanolamine metabolic process"/>
    <property type="evidence" value="ECO:0007669"/>
    <property type="project" value="TreeGrafter"/>
</dbReference>
<proteinExistence type="inferred from homology"/>
<dbReference type="GO" id="GO:0005737">
    <property type="term" value="C:cytoplasm"/>
    <property type="evidence" value="ECO:0007669"/>
    <property type="project" value="TreeGrafter"/>
</dbReference>
<dbReference type="InterPro" id="IPR007053">
    <property type="entry name" value="LRAT_dom"/>
</dbReference>
<feature type="non-terminal residue" evidence="6">
    <location>
        <position position="1"/>
    </location>
</feature>
<comment type="similarity">
    <text evidence="1">Belongs to the H-rev107 family.</text>
</comment>
<dbReference type="AlphaFoldDB" id="A0A7L2K8G2"/>
<dbReference type="Pfam" id="PF04970">
    <property type="entry name" value="LRAT"/>
    <property type="match status" value="1"/>
</dbReference>
<dbReference type="Proteomes" id="UP000549157">
    <property type="component" value="Unassembled WGS sequence"/>
</dbReference>
<feature type="domain" description="LRAT" evidence="5">
    <location>
        <begin position="13"/>
        <end position="126"/>
    </location>
</feature>
<comment type="caution">
    <text evidence="6">The sequence shown here is derived from an EMBL/GenBank/DDBJ whole genome shotgun (WGS) entry which is preliminary data.</text>
</comment>
<dbReference type="OrthoDB" id="421951at2759"/>
<dbReference type="PANTHER" id="PTHR13943:SF31">
    <property type="entry name" value="PHOSPHOLIPASE A AND ACYLTRANSFERASE 3"/>
    <property type="match status" value="1"/>
</dbReference>
<keyword evidence="2" id="KW-0808">Transferase</keyword>
<sequence length="126" mass="14452">MGQHNCHDPQPGDLEIDREIYQHWTLYLEDGYVIHVIDEGGKSVLGSSSSMSATRAKVKKELLAKVAKNDNWRVNNKHDRSHTPRPVKEIIRHAEEWIDKEVPYNVITKNCEHFVTGLCYGVSDQV</sequence>
<reference evidence="6 7" key="1">
    <citation type="submission" date="2019-09" db="EMBL/GenBank/DDBJ databases">
        <title>Bird 10,000 Genomes (B10K) Project - Family phase.</title>
        <authorList>
            <person name="Zhang G."/>
        </authorList>
    </citation>
    <scope>NUCLEOTIDE SEQUENCE [LARGE SCALE GENOMIC DNA]</scope>
    <source>
        <strain evidence="6">B10K-DU-001-36</strain>
        <tissue evidence="6">Muscle</tissue>
    </source>
</reference>
<dbReference type="GO" id="GO:0008970">
    <property type="term" value="F:phospholipase A1 activity"/>
    <property type="evidence" value="ECO:0007669"/>
    <property type="project" value="TreeGrafter"/>
</dbReference>
<dbReference type="InterPro" id="IPR051496">
    <property type="entry name" value="H-rev107_PLA/AT"/>
</dbReference>
<dbReference type="EMBL" id="VWYL01003129">
    <property type="protein sequence ID" value="NXR31116.1"/>
    <property type="molecule type" value="Genomic_DNA"/>
</dbReference>
<evidence type="ECO:0000259" key="5">
    <source>
        <dbReference type="PROSITE" id="PS51934"/>
    </source>
</evidence>
<accession>A0A7L2K8G2</accession>
<gene>
    <name evidence="6" type="primary">Pla2g16</name>
    <name evidence="6" type="ORF">ZOSHYP_R09739</name>
</gene>
<protein>
    <submittedName>
        <fullName evidence="6">PA216 protein</fullName>
    </submittedName>
</protein>
<organism evidence="6 7">
    <name type="scientific">Zosterops hypoxanthus</name>
    <dbReference type="NCBI Taxonomy" id="2485327"/>
    <lineage>
        <taxon>Eukaryota</taxon>
        <taxon>Metazoa</taxon>
        <taxon>Chordata</taxon>
        <taxon>Craniata</taxon>
        <taxon>Vertebrata</taxon>
        <taxon>Euteleostomi</taxon>
        <taxon>Archelosauria</taxon>
        <taxon>Archosauria</taxon>
        <taxon>Dinosauria</taxon>
        <taxon>Saurischia</taxon>
        <taxon>Theropoda</taxon>
        <taxon>Coelurosauria</taxon>
        <taxon>Aves</taxon>
        <taxon>Neognathae</taxon>
        <taxon>Neoaves</taxon>
        <taxon>Telluraves</taxon>
        <taxon>Australaves</taxon>
        <taxon>Passeriformes</taxon>
        <taxon>Sylvioidea</taxon>
        <taxon>Zosteropidae</taxon>
        <taxon>Zosterops</taxon>
    </lineage>
</organism>
<keyword evidence="4" id="KW-0443">Lipid metabolism</keyword>
<evidence type="ECO:0000256" key="4">
    <source>
        <dbReference type="ARBA" id="ARBA00023098"/>
    </source>
</evidence>
<dbReference type="GO" id="GO:0004623">
    <property type="term" value="F:phospholipase A2 activity"/>
    <property type="evidence" value="ECO:0007669"/>
    <property type="project" value="TreeGrafter"/>
</dbReference>
<evidence type="ECO:0000313" key="6">
    <source>
        <dbReference type="EMBL" id="NXR31116.1"/>
    </source>
</evidence>
<feature type="non-terminal residue" evidence="6">
    <location>
        <position position="126"/>
    </location>
</feature>
<evidence type="ECO:0000256" key="2">
    <source>
        <dbReference type="ARBA" id="ARBA00022679"/>
    </source>
</evidence>
<keyword evidence="3" id="KW-0378">Hydrolase</keyword>
<dbReference type="PROSITE" id="PS51934">
    <property type="entry name" value="LRAT"/>
    <property type="match status" value="1"/>
</dbReference>